<evidence type="ECO:0000256" key="1">
    <source>
        <dbReference type="SAM" id="MobiDB-lite"/>
    </source>
</evidence>
<protein>
    <submittedName>
        <fullName evidence="3">Uncharacterized protein</fullName>
    </submittedName>
</protein>
<name>A0A3Q8ICA7_LEIDO</name>
<dbReference type="AlphaFoldDB" id="A0A3Q8ICA7"/>
<feature type="region of interest" description="Disordered" evidence="1">
    <location>
        <begin position="284"/>
        <end position="340"/>
    </location>
</feature>
<feature type="compositionally biased region" description="Low complexity" evidence="1">
    <location>
        <begin position="306"/>
        <end position="334"/>
    </location>
</feature>
<dbReference type="VEuPathDB" id="TriTrypDB:LdCL_250014600"/>
<feature type="transmembrane region" description="Helical" evidence="2">
    <location>
        <begin position="94"/>
        <end position="115"/>
    </location>
</feature>
<evidence type="ECO:0000313" key="4">
    <source>
        <dbReference type="Proteomes" id="UP000274082"/>
    </source>
</evidence>
<reference evidence="3 4" key="1">
    <citation type="journal article" date="2018" name="Sci. Rep.">
        <title>A complete Leishmania donovani reference genome identifies novel genetic variations associated with virulence.</title>
        <authorList>
            <person name="Lypaczewski P."/>
            <person name="Hoshizaki J."/>
            <person name="Zhang W.-W."/>
            <person name="McCall L.-I."/>
            <person name="Torcivia-Rodriguez J."/>
            <person name="Simonyan V."/>
            <person name="Kaur A."/>
            <person name="Dewar K."/>
            <person name="Matlashewski G."/>
        </authorList>
    </citation>
    <scope>NUCLEOTIDE SEQUENCE [LARGE SCALE GENOMIC DNA]</scope>
    <source>
        <strain evidence="3 4">LdCL</strain>
    </source>
</reference>
<sequence length="340" mass="35378">MTGSKALCRACLTAYSALMVILTVVYLWSKWGVHRSFVEVLEETKRHSDSSADVNGVALAESGGAEYVLVALFHVAHLICLTLFLFGYKSGVKMALGCALLLASAVMYILVYGCVTLQGRLEQQRSFASPKAAAAHPRKQKESQAYQVEVSYTHDAIAVAGAAASPRNGGRRELSCAAAEKVSGEPGTCGIASAHADEPLSYVELGWILLEALVDVLAIIAVGPESPTGDDGVRLHPDGTPISSEAPFTGVRRLSLLMLNFVGFALSMWGVMLFDVSPTSAPAPALSTPAAASGSVRGRCGRSNGAQAARQRASASATLANPAAGAGQPSAAPAEAKKYQ</sequence>
<dbReference type="EMBL" id="CP029524">
    <property type="protein sequence ID" value="AYU79425.1"/>
    <property type="molecule type" value="Genomic_DNA"/>
</dbReference>
<dbReference type="VEuPathDB" id="TriTrypDB:LdBPK_250930.1"/>
<keyword evidence="4" id="KW-1185">Reference proteome</keyword>
<accession>A0A3Q8ICA7</accession>
<keyword evidence="2" id="KW-1133">Transmembrane helix</keyword>
<evidence type="ECO:0000256" key="2">
    <source>
        <dbReference type="SAM" id="Phobius"/>
    </source>
</evidence>
<feature type="transmembrane region" description="Helical" evidence="2">
    <location>
        <begin position="67"/>
        <end position="88"/>
    </location>
</feature>
<organism evidence="3 4">
    <name type="scientific">Leishmania donovani</name>
    <dbReference type="NCBI Taxonomy" id="5661"/>
    <lineage>
        <taxon>Eukaryota</taxon>
        <taxon>Discoba</taxon>
        <taxon>Euglenozoa</taxon>
        <taxon>Kinetoplastea</taxon>
        <taxon>Metakinetoplastina</taxon>
        <taxon>Trypanosomatida</taxon>
        <taxon>Trypanosomatidae</taxon>
        <taxon>Leishmaniinae</taxon>
        <taxon>Leishmania</taxon>
    </lineage>
</organism>
<feature type="transmembrane region" description="Helical" evidence="2">
    <location>
        <begin position="6"/>
        <end position="28"/>
    </location>
</feature>
<evidence type="ECO:0000313" key="3">
    <source>
        <dbReference type="EMBL" id="AYU79425.1"/>
    </source>
</evidence>
<dbReference type="VEuPathDB" id="TriTrypDB:LDHU3_25.1200"/>
<feature type="compositionally biased region" description="Low complexity" evidence="1">
    <location>
        <begin position="284"/>
        <end position="293"/>
    </location>
</feature>
<dbReference type="Proteomes" id="UP000274082">
    <property type="component" value="Chromosome 25"/>
</dbReference>
<keyword evidence="2" id="KW-0812">Transmembrane</keyword>
<proteinExistence type="predicted"/>
<keyword evidence="2" id="KW-0472">Membrane</keyword>
<dbReference type="OrthoDB" id="266212at2759"/>
<gene>
    <name evidence="3" type="ORF">LdCL_250014600</name>
</gene>